<organism evidence="3 4">
    <name type="scientific">Haloprofundus marisrubri</name>
    <dbReference type="NCBI Taxonomy" id="1514971"/>
    <lineage>
        <taxon>Archaea</taxon>
        <taxon>Methanobacteriati</taxon>
        <taxon>Methanobacteriota</taxon>
        <taxon>Stenosarchaea group</taxon>
        <taxon>Halobacteria</taxon>
        <taxon>Halobacteriales</taxon>
        <taxon>Haloferacaceae</taxon>
        <taxon>Haloprofundus</taxon>
    </lineage>
</organism>
<reference evidence="3 4" key="1">
    <citation type="submission" date="2015-12" db="EMBL/GenBank/DDBJ databases">
        <title>Haloprofundus marisrubri gen. nov., sp. nov., an extremely halophilic archaeon isolated from the Discovery deep brine-seawater interface in the Red Sea.</title>
        <authorList>
            <person name="Zhang G."/>
            <person name="Stingl U."/>
            <person name="Rashid M."/>
        </authorList>
    </citation>
    <scope>NUCLEOTIDE SEQUENCE [LARGE SCALE GENOMIC DNA]</scope>
    <source>
        <strain evidence="3 4">SB9</strain>
    </source>
</reference>
<dbReference type="Proteomes" id="UP000054387">
    <property type="component" value="Unassembled WGS sequence"/>
</dbReference>
<feature type="domain" description="DUF8054" evidence="2">
    <location>
        <begin position="14"/>
        <end position="185"/>
    </location>
</feature>
<dbReference type="OrthoDB" id="267121at2157"/>
<dbReference type="RefSeq" id="WP_058580788.1">
    <property type="nucleotide sequence ID" value="NZ_LOPU01000016.1"/>
</dbReference>
<dbReference type="Pfam" id="PF26239">
    <property type="entry name" value="DUF8054"/>
    <property type="match status" value="1"/>
</dbReference>
<evidence type="ECO:0000256" key="1">
    <source>
        <dbReference type="SAM" id="MobiDB-lite"/>
    </source>
</evidence>
<accession>A0A0W1REF9</accession>
<comment type="caution">
    <text evidence="3">The sequence shown here is derived from an EMBL/GenBank/DDBJ whole genome shotgun (WGS) entry which is preliminary data.</text>
</comment>
<proteinExistence type="predicted"/>
<name>A0A0W1REF9_9EURY</name>
<feature type="region of interest" description="Disordered" evidence="1">
    <location>
        <begin position="172"/>
        <end position="193"/>
    </location>
</feature>
<evidence type="ECO:0000313" key="4">
    <source>
        <dbReference type="Proteomes" id="UP000054387"/>
    </source>
</evidence>
<dbReference type="InterPro" id="IPR058367">
    <property type="entry name" value="DUF8054"/>
</dbReference>
<keyword evidence="4" id="KW-1185">Reference proteome</keyword>
<sequence length="193" mass="20511">MNTPEDYSDDRFSIPRGDLVRSRVVTDVGEALAAALARELTGYLVLEPQDALLLGGETRGVLTFEAGVPVVAYSVETDSGGTDALADLAVPGPFRVDVFESPSTALSEAHDTDELWVPPGSPAETLADAPDLAARTRDAAPDEWLQRGDDDTDAVAAFLEDDAKLDAIRQQARAEAEARAEQWGLTGQLADDT</sequence>
<dbReference type="EMBL" id="LOPU01000016">
    <property type="protein sequence ID" value="KTG10989.1"/>
    <property type="molecule type" value="Genomic_DNA"/>
</dbReference>
<protein>
    <recommendedName>
        <fullName evidence="2">DUF8054 domain-containing protein</fullName>
    </recommendedName>
</protein>
<dbReference type="AlphaFoldDB" id="A0A0W1REF9"/>
<dbReference type="STRING" id="1514971.AUR64_07430"/>
<evidence type="ECO:0000313" key="3">
    <source>
        <dbReference type="EMBL" id="KTG10989.1"/>
    </source>
</evidence>
<gene>
    <name evidence="3" type="ORF">AUR64_07430</name>
</gene>
<evidence type="ECO:0000259" key="2">
    <source>
        <dbReference type="Pfam" id="PF26239"/>
    </source>
</evidence>